<dbReference type="EMBL" id="JXTB01000241">
    <property type="protein sequence ID" value="PON50852.1"/>
    <property type="molecule type" value="Genomic_DNA"/>
</dbReference>
<reference evidence="2" key="1">
    <citation type="submission" date="2016-06" db="EMBL/GenBank/DDBJ databases">
        <title>Parallel loss of symbiosis genes in relatives of nitrogen-fixing non-legume Parasponia.</title>
        <authorList>
            <person name="Van Velzen R."/>
            <person name="Holmer R."/>
            <person name="Bu F."/>
            <person name="Rutten L."/>
            <person name="Van Zeijl A."/>
            <person name="Liu W."/>
            <person name="Santuari L."/>
            <person name="Cao Q."/>
            <person name="Sharma T."/>
            <person name="Shen D."/>
            <person name="Roswanjaya Y."/>
            <person name="Wardhani T."/>
            <person name="Kalhor M.S."/>
            <person name="Jansen J."/>
            <person name="Van den Hoogen J."/>
            <person name="Gungor B."/>
            <person name="Hartog M."/>
            <person name="Hontelez J."/>
            <person name="Verver J."/>
            <person name="Yang W.-C."/>
            <person name="Schijlen E."/>
            <person name="Repin R."/>
            <person name="Schilthuizen M."/>
            <person name="Schranz E."/>
            <person name="Heidstra R."/>
            <person name="Miyata K."/>
            <person name="Fedorova E."/>
            <person name="Kohlen W."/>
            <person name="Bisseling T."/>
            <person name="Smit S."/>
            <person name="Geurts R."/>
        </authorList>
    </citation>
    <scope>NUCLEOTIDE SEQUENCE [LARGE SCALE GENOMIC DNA]</scope>
    <source>
        <strain evidence="2">cv. WU1-14</strain>
    </source>
</reference>
<keyword evidence="2" id="KW-1185">Reference proteome</keyword>
<gene>
    <name evidence="1" type="ORF">PanWU01x14_220890</name>
</gene>
<evidence type="ECO:0000313" key="2">
    <source>
        <dbReference type="Proteomes" id="UP000237105"/>
    </source>
</evidence>
<sequence>PQPVLVAIQLAPCHALARASMLRLNPCRDPTRSLQHLNPRLPRSSLHLVAPQPAFSATSRSHDHLVTPLLVPRRVPH</sequence>
<comment type="caution">
    <text evidence="1">The sequence shown here is derived from an EMBL/GenBank/DDBJ whole genome shotgun (WGS) entry which is preliminary data.</text>
</comment>
<name>A0A2P5BPY1_PARAD</name>
<accession>A0A2P5BPY1</accession>
<proteinExistence type="predicted"/>
<dbReference type="Proteomes" id="UP000237105">
    <property type="component" value="Unassembled WGS sequence"/>
</dbReference>
<organism evidence="1 2">
    <name type="scientific">Parasponia andersonii</name>
    <name type="common">Sponia andersonii</name>
    <dbReference type="NCBI Taxonomy" id="3476"/>
    <lineage>
        <taxon>Eukaryota</taxon>
        <taxon>Viridiplantae</taxon>
        <taxon>Streptophyta</taxon>
        <taxon>Embryophyta</taxon>
        <taxon>Tracheophyta</taxon>
        <taxon>Spermatophyta</taxon>
        <taxon>Magnoliopsida</taxon>
        <taxon>eudicotyledons</taxon>
        <taxon>Gunneridae</taxon>
        <taxon>Pentapetalae</taxon>
        <taxon>rosids</taxon>
        <taxon>fabids</taxon>
        <taxon>Rosales</taxon>
        <taxon>Cannabaceae</taxon>
        <taxon>Parasponia</taxon>
    </lineage>
</organism>
<evidence type="ECO:0000313" key="1">
    <source>
        <dbReference type="EMBL" id="PON50852.1"/>
    </source>
</evidence>
<dbReference type="AlphaFoldDB" id="A0A2P5BPY1"/>
<protein>
    <submittedName>
        <fullName evidence="1">Uncharacterized protein</fullName>
    </submittedName>
</protein>
<feature type="non-terminal residue" evidence="1">
    <location>
        <position position="1"/>
    </location>
</feature>